<dbReference type="Proteomes" id="UP000649753">
    <property type="component" value="Unassembled WGS sequence"/>
</dbReference>
<comment type="caution">
    <text evidence="1">The sequence shown here is derived from an EMBL/GenBank/DDBJ whole genome shotgun (WGS) entry which is preliminary data.</text>
</comment>
<keyword evidence="2" id="KW-1185">Reference proteome</keyword>
<accession>A0A927M635</accession>
<proteinExistence type="predicted"/>
<protein>
    <submittedName>
        <fullName evidence="1">Uncharacterized protein</fullName>
    </submittedName>
</protein>
<name>A0A927M635_9ACTN</name>
<dbReference type="AlphaFoldDB" id="A0A927M635"/>
<evidence type="ECO:0000313" key="2">
    <source>
        <dbReference type="Proteomes" id="UP000649753"/>
    </source>
</evidence>
<evidence type="ECO:0000313" key="1">
    <source>
        <dbReference type="EMBL" id="MBE1486113.1"/>
    </source>
</evidence>
<reference evidence="1" key="1">
    <citation type="submission" date="2020-10" db="EMBL/GenBank/DDBJ databases">
        <title>Sequencing the genomes of 1000 actinobacteria strains.</title>
        <authorList>
            <person name="Klenk H.-P."/>
        </authorList>
    </citation>
    <scope>NUCLEOTIDE SEQUENCE</scope>
    <source>
        <strain evidence="1">DSM 46832</strain>
    </source>
</reference>
<organism evidence="1 2">
    <name type="scientific">Plantactinospora soyae</name>
    <dbReference type="NCBI Taxonomy" id="1544732"/>
    <lineage>
        <taxon>Bacteria</taxon>
        <taxon>Bacillati</taxon>
        <taxon>Actinomycetota</taxon>
        <taxon>Actinomycetes</taxon>
        <taxon>Micromonosporales</taxon>
        <taxon>Micromonosporaceae</taxon>
        <taxon>Plantactinospora</taxon>
    </lineage>
</organism>
<dbReference type="EMBL" id="JADBEB010000001">
    <property type="protein sequence ID" value="MBE1486113.1"/>
    <property type="molecule type" value="Genomic_DNA"/>
</dbReference>
<gene>
    <name evidence="1" type="ORF">H4W31_001751</name>
</gene>
<sequence>MARFGEPSWRSDGCCAATPSTPVDMTRYRSRADAAMPM</sequence>